<comment type="similarity">
    <text evidence="3">Belongs to the oleosin family.</text>
</comment>
<sequence length="110" mass="11534">MDVAGGFATTNEDGRDCDGATANSERTGVLVPAVMVLSWIYKYVTGRQPPGANQLDQAGMKLASKAQEMKDKAENKADGFATGDEQVCDGYCDLMIGVDGKPRGGNTKVG</sequence>
<evidence type="ECO:0000313" key="9">
    <source>
        <dbReference type="EMBL" id="KAA8525968.1"/>
    </source>
</evidence>
<dbReference type="GO" id="GO:0009791">
    <property type="term" value="P:post-embryonic development"/>
    <property type="evidence" value="ECO:0007669"/>
    <property type="project" value="UniProtKB-ARBA"/>
</dbReference>
<keyword evidence="10" id="KW-1185">Reference proteome</keyword>
<evidence type="ECO:0000256" key="3">
    <source>
        <dbReference type="ARBA" id="ARBA00010858"/>
    </source>
</evidence>
<comment type="subcellular location">
    <subcellularLocation>
        <location evidence="2">Lipid droplet</location>
    </subcellularLocation>
    <subcellularLocation>
        <location evidence="1">Membrane</location>
        <topology evidence="1">Multi-pass membrane protein</topology>
    </subcellularLocation>
</comment>
<evidence type="ECO:0000256" key="7">
    <source>
        <dbReference type="ARBA" id="ARBA00023136"/>
    </source>
</evidence>
<gene>
    <name evidence="9" type="ORF">F0562_007932</name>
</gene>
<dbReference type="EMBL" id="CM018046">
    <property type="protein sequence ID" value="KAA8525968.1"/>
    <property type="molecule type" value="Genomic_DNA"/>
</dbReference>
<dbReference type="GO" id="GO:0012511">
    <property type="term" value="C:monolayer-surrounded lipid storage body"/>
    <property type="evidence" value="ECO:0007669"/>
    <property type="project" value="InterPro"/>
</dbReference>
<dbReference type="Pfam" id="PF01277">
    <property type="entry name" value="Oleosin"/>
    <property type="match status" value="1"/>
</dbReference>
<dbReference type="InterPro" id="IPR000136">
    <property type="entry name" value="Oleosin"/>
</dbReference>
<protein>
    <submittedName>
        <fullName evidence="9">Uncharacterized protein</fullName>
    </submittedName>
</protein>
<keyword evidence="5" id="KW-0812">Transmembrane</keyword>
<organism evidence="9 10">
    <name type="scientific">Nyssa sinensis</name>
    <dbReference type="NCBI Taxonomy" id="561372"/>
    <lineage>
        <taxon>Eukaryota</taxon>
        <taxon>Viridiplantae</taxon>
        <taxon>Streptophyta</taxon>
        <taxon>Embryophyta</taxon>
        <taxon>Tracheophyta</taxon>
        <taxon>Spermatophyta</taxon>
        <taxon>Magnoliopsida</taxon>
        <taxon>eudicotyledons</taxon>
        <taxon>Gunneridae</taxon>
        <taxon>Pentapetalae</taxon>
        <taxon>asterids</taxon>
        <taxon>Cornales</taxon>
        <taxon>Nyssaceae</taxon>
        <taxon>Nyssa</taxon>
    </lineage>
</organism>
<dbReference type="GO" id="GO:0016020">
    <property type="term" value="C:membrane"/>
    <property type="evidence" value="ECO:0007669"/>
    <property type="project" value="UniProtKB-SubCell"/>
</dbReference>
<keyword evidence="7" id="KW-0472">Membrane</keyword>
<feature type="region of interest" description="Disordered" evidence="8">
    <location>
        <begin position="1"/>
        <end position="23"/>
    </location>
</feature>
<evidence type="ECO:0000256" key="5">
    <source>
        <dbReference type="ARBA" id="ARBA00022692"/>
    </source>
</evidence>
<evidence type="ECO:0000256" key="2">
    <source>
        <dbReference type="ARBA" id="ARBA00004502"/>
    </source>
</evidence>
<evidence type="ECO:0000313" key="10">
    <source>
        <dbReference type="Proteomes" id="UP000325577"/>
    </source>
</evidence>
<evidence type="ECO:0000256" key="4">
    <source>
        <dbReference type="ARBA" id="ARBA00022677"/>
    </source>
</evidence>
<evidence type="ECO:0000256" key="8">
    <source>
        <dbReference type="SAM" id="MobiDB-lite"/>
    </source>
</evidence>
<accession>A0A5J5A7G4</accession>
<proteinExistence type="inferred from homology"/>
<evidence type="ECO:0000256" key="1">
    <source>
        <dbReference type="ARBA" id="ARBA00004141"/>
    </source>
</evidence>
<dbReference type="AlphaFoldDB" id="A0A5J5A7G4"/>
<keyword evidence="4" id="KW-0551">Lipid droplet</keyword>
<dbReference type="Proteomes" id="UP000325577">
    <property type="component" value="Linkage Group LG3"/>
</dbReference>
<reference evidence="9 10" key="1">
    <citation type="submission" date="2019-09" db="EMBL/GenBank/DDBJ databases">
        <title>A chromosome-level genome assembly of the Chinese tupelo Nyssa sinensis.</title>
        <authorList>
            <person name="Yang X."/>
            <person name="Kang M."/>
            <person name="Yang Y."/>
            <person name="Xiong H."/>
            <person name="Wang M."/>
            <person name="Zhang Z."/>
            <person name="Wang Z."/>
            <person name="Wu H."/>
            <person name="Ma T."/>
            <person name="Liu J."/>
            <person name="Xi Z."/>
        </authorList>
    </citation>
    <scope>NUCLEOTIDE SEQUENCE [LARGE SCALE GENOMIC DNA]</scope>
    <source>
        <strain evidence="9">J267</strain>
        <tissue evidence="9">Leaf</tissue>
    </source>
</reference>
<dbReference type="OrthoDB" id="690239at2759"/>
<dbReference type="GO" id="GO:0048608">
    <property type="term" value="P:reproductive structure development"/>
    <property type="evidence" value="ECO:0007669"/>
    <property type="project" value="UniProtKB-ARBA"/>
</dbReference>
<evidence type="ECO:0000256" key="6">
    <source>
        <dbReference type="ARBA" id="ARBA00022989"/>
    </source>
</evidence>
<name>A0A5J5A7G4_9ASTE</name>
<keyword evidence="6" id="KW-1133">Transmembrane helix</keyword>